<feature type="transmembrane region" description="Helical" evidence="2">
    <location>
        <begin position="97"/>
        <end position="117"/>
    </location>
</feature>
<evidence type="ECO:0000256" key="1">
    <source>
        <dbReference type="SAM" id="MobiDB-lite"/>
    </source>
</evidence>
<keyword evidence="4" id="KW-1185">Reference proteome</keyword>
<feature type="compositionally biased region" description="Basic and acidic residues" evidence="1">
    <location>
        <begin position="29"/>
        <end position="40"/>
    </location>
</feature>
<sequence length="242" mass="27412">MAEFIYMELKYFEISKNSEPPTTMPDTKPGGRDGRPPSEKVKVVEKKNTRVYAQTHSPQHFVERKWNICCLPLLALILIALGIILIILASVNDVPDLYLLGAIFLFGSVVFFGMMYMSICRPRCERNVVNNYAMTSSTKPFKDMKSPLEPAFKGYYNTNFEKDDIDDMQSAPTENTLYDHRMRSFLATPATVKDVRFENGTPPPPRLALPAEPGSTGNPVFTKEIQRQTSADDREMSDLELL</sequence>
<feature type="region of interest" description="Disordered" evidence="1">
    <location>
        <begin position="195"/>
        <end position="220"/>
    </location>
</feature>
<name>A0ABY7DLC9_MYAAR</name>
<feature type="transmembrane region" description="Helical" evidence="2">
    <location>
        <begin position="68"/>
        <end position="91"/>
    </location>
</feature>
<evidence type="ECO:0000313" key="4">
    <source>
        <dbReference type="Proteomes" id="UP001164746"/>
    </source>
</evidence>
<accession>A0ABY7DLC9</accession>
<proteinExistence type="predicted"/>
<evidence type="ECO:0000313" key="3">
    <source>
        <dbReference type="EMBL" id="WAQ97688.1"/>
    </source>
</evidence>
<feature type="region of interest" description="Disordered" evidence="1">
    <location>
        <begin position="17"/>
        <end position="40"/>
    </location>
</feature>
<keyword evidence="2" id="KW-0812">Transmembrane</keyword>
<protein>
    <submittedName>
        <fullName evidence="3">Uncharacterized protein</fullName>
    </submittedName>
</protein>
<evidence type="ECO:0000256" key="2">
    <source>
        <dbReference type="SAM" id="Phobius"/>
    </source>
</evidence>
<organism evidence="3 4">
    <name type="scientific">Mya arenaria</name>
    <name type="common">Soft-shell clam</name>
    <dbReference type="NCBI Taxonomy" id="6604"/>
    <lineage>
        <taxon>Eukaryota</taxon>
        <taxon>Metazoa</taxon>
        <taxon>Spiralia</taxon>
        <taxon>Lophotrochozoa</taxon>
        <taxon>Mollusca</taxon>
        <taxon>Bivalvia</taxon>
        <taxon>Autobranchia</taxon>
        <taxon>Heteroconchia</taxon>
        <taxon>Euheterodonta</taxon>
        <taxon>Imparidentia</taxon>
        <taxon>Neoheterodontei</taxon>
        <taxon>Myida</taxon>
        <taxon>Myoidea</taxon>
        <taxon>Myidae</taxon>
        <taxon>Mya</taxon>
    </lineage>
</organism>
<dbReference type="EMBL" id="CP111013">
    <property type="protein sequence ID" value="WAQ97688.1"/>
    <property type="molecule type" value="Genomic_DNA"/>
</dbReference>
<reference evidence="3" key="1">
    <citation type="submission" date="2022-11" db="EMBL/GenBank/DDBJ databases">
        <title>Centuries of genome instability and evolution in soft-shell clam transmissible cancer (bioRxiv).</title>
        <authorList>
            <person name="Hart S.F.M."/>
            <person name="Yonemitsu M.A."/>
            <person name="Giersch R.M."/>
            <person name="Beal B.F."/>
            <person name="Arriagada G."/>
            <person name="Davis B.W."/>
            <person name="Ostrander E.A."/>
            <person name="Goff S.P."/>
            <person name="Metzger M.J."/>
        </authorList>
    </citation>
    <scope>NUCLEOTIDE SEQUENCE</scope>
    <source>
        <strain evidence="3">MELC-2E11</strain>
        <tissue evidence="3">Siphon/mantle</tissue>
    </source>
</reference>
<dbReference type="Proteomes" id="UP001164746">
    <property type="component" value="Chromosome 2"/>
</dbReference>
<keyword evidence="2" id="KW-0472">Membrane</keyword>
<keyword evidence="2" id="KW-1133">Transmembrane helix</keyword>
<gene>
    <name evidence="3" type="ORF">MAR_030378</name>
</gene>